<accession>A0AAW2PSU6</accession>
<dbReference type="EMBL" id="JACGWK010000004">
    <property type="protein sequence ID" value="KAL0359225.1"/>
    <property type="molecule type" value="Genomic_DNA"/>
</dbReference>
<evidence type="ECO:0000256" key="1">
    <source>
        <dbReference type="SAM" id="MobiDB-lite"/>
    </source>
</evidence>
<feature type="compositionally biased region" description="Basic and acidic residues" evidence="1">
    <location>
        <begin position="81"/>
        <end position="96"/>
    </location>
</feature>
<sequence>MATEEIPTPTCLKPTFRGLRKEEVKVELEDDRILQISGERKREMEEKGDTCTSERKRPVHAAVQAAEKCQGGGGEGVYGERSSDRDSPKGEAKKPEVKSIDIFRLIGFSC</sequence>
<gene>
    <name evidence="2" type="ORF">Sangu_0771900</name>
</gene>
<proteinExistence type="predicted"/>
<organism evidence="2">
    <name type="scientific">Sesamum angustifolium</name>
    <dbReference type="NCBI Taxonomy" id="2727405"/>
    <lineage>
        <taxon>Eukaryota</taxon>
        <taxon>Viridiplantae</taxon>
        <taxon>Streptophyta</taxon>
        <taxon>Embryophyta</taxon>
        <taxon>Tracheophyta</taxon>
        <taxon>Spermatophyta</taxon>
        <taxon>Magnoliopsida</taxon>
        <taxon>eudicotyledons</taxon>
        <taxon>Gunneridae</taxon>
        <taxon>Pentapetalae</taxon>
        <taxon>asterids</taxon>
        <taxon>lamiids</taxon>
        <taxon>Lamiales</taxon>
        <taxon>Pedaliaceae</taxon>
        <taxon>Sesamum</taxon>
    </lineage>
</organism>
<comment type="caution">
    <text evidence="2">The sequence shown here is derived from an EMBL/GenBank/DDBJ whole genome shotgun (WGS) entry which is preliminary data.</text>
</comment>
<feature type="region of interest" description="Disordered" evidence="1">
    <location>
        <begin position="39"/>
        <end position="96"/>
    </location>
</feature>
<protein>
    <submittedName>
        <fullName evidence="2">Class I heat shock protein</fullName>
    </submittedName>
</protein>
<dbReference type="InterPro" id="IPR008978">
    <property type="entry name" value="HSP20-like_chaperone"/>
</dbReference>
<name>A0AAW2PSU6_9LAMI</name>
<feature type="compositionally biased region" description="Basic and acidic residues" evidence="1">
    <location>
        <begin position="39"/>
        <end position="56"/>
    </location>
</feature>
<dbReference type="Gene3D" id="2.60.40.790">
    <property type="match status" value="1"/>
</dbReference>
<reference evidence="2" key="2">
    <citation type="journal article" date="2024" name="Plant">
        <title>Genomic evolution and insights into agronomic trait innovations of Sesamum species.</title>
        <authorList>
            <person name="Miao H."/>
            <person name="Wang L."/>
            <person name="Qu L."/>
            <person name="Liu H."/>
            <person name="Sun Y."/>
            <person name="Le M."/>
            <person name="Wang Q."/>
            <person name="Wei S."/>
            <person name="Zheng Y."/>
            <person name="Lin W."/>
            <person name="Duan Y."/>
            <person name="Cao H."/>
            <person name="Xiong S."/>
            <person name="Wang X."/>
            <person name="Wei L."/>
            <person name="Li C."/>
            <person name="Ma Q."/>
            <person name="Ju M."/>
            <person name="Zhao R."/>
            <person name="Li G."/>
            <person name="Mu C."/>
            <person name="Tian Q."/>
            <person name="Mei H."/>
            <person name="Zhang T."/>
            <person name="Gao T."/>
            <person name="Zhang H."/>
        </authorList>
    </citation>
    <scope>NUCLEOTIDE SEQUENCE</scope>
    <source>
        <strain evidence="2">G01</strain>
    </source>
</reference>
<keyword evidence="2" id="KW-0346">Stress response</keyword>
<dbReference type="AlphaFoldDB" id="A0AAW2PSU6"/>
<reference evidence="2" key="1">
    <citation type="submission" date="2020-06" db="EMBL/GenBank/DDBJ databases">
        <authorList>
            <person name="Li T."/>
            <person name="Hu X."/>
            <person name="Zhang T."/>
            <person name="Song X."/>
            <person name="Zhang H."/>
            <person name="Dai N."/>
            <person name="Sheng W."/>
            <person name="Hou X."/>
            <person name="Wei L."/>
        </authorList>
    </citation>
    <scope>NUCLEOTIDE SEQUENCE</scope>
    <source>
        <strain evidence="2">G01</strain>
        <tissue evidence="2">Leaf</tissue>
    </source>
</reference>
<evidence type="ECO:0000313" key="2">
    <source>
        <dbReference type="EMBL" id="KAL0359225.1"/>
    </source>
</evidence>